<evidence type="ECO:0000313" key="5">
    <source>
        <dbReference type="EMBL" id="OXY80413.1"/>
    </source>
</evidence>
<dbReference type="AlphaFoldDB" id="A0A233RAL4"/>
<dbReference type="Gene3D" id="3.40.190.10">
    <property type="entry name" value="Periplasmic binding protein-like II"/>
    <property type="match status" value="2"/>
</dbReference>
<feature type="chain" id="PRO_5012263242" evidence="3">
    <location>
        <begin position="23"/>
        <end position="256"/>
    </location>
</feature>
<dbReference type="SUPFAM" id="SSF53850">
    <property type="entry name" value="Periplasmic binding protein-like II"/>
    <property type="match status" value="1"/>
</dbReference>
<gene>
    <name evidence="5" type="ORF">B6S08_17400</name>
</gene>
<feature type="domain" description="Solute-binding protein family 3/N-terminal" evidence="4">
    <location>
        <begin position="24"/>
        <end position="252"/>
    </location>
</feature>
<dbReference type="Pfam" id="PF00497">
    <property type="entry name" value="SBP_bac_3"/>
    <property type="match status" value="1"/>
</dbReference>
<dbReference type="OrthoDB" id="9768183at2"/>
<comment type="similarity">
    <text evidence="1">Belongs to the bacterial solute-binding protein 3 family.</text>
</comment>
<evidence type="ECO:0000256" key="3">
    <source>
        <dbReference type="SAM" id="SignalP"/>
    </source>
</evidence>
<evidence type="ECO:0000259" key="4">
    <source>
        <dbReference type="SMART" id="SM00062"/>
    </source>
</evidence>
<protein>
    <submittedName>
        <fullName evidence="5">Amino acid ABC transporter</fullName>
    </submittedName>
</protein>
<dbReference type="PANTHER" id="PTHR35936:SF17">
    <property type="entry name" value="ARGININE-BINDING EXTRACELLULAR PROTEIN ARTP"/>
    <property type="match status" value="1"/>
</dbReference>
<reference evidence="5 6" key="1">
    <citation type="submission" date="2017-08" db="EMBL/GenBank/DDBJ databases">
        <title>A Genome Sequence of Oceanimonas doudoroffii ATCC 27123T.</title>
        <authorList>
            <person name="Brennan M.A."/>
            <person name="Maclea K.S."/>
            <person name="Mcclelland W.D."/>
            <person name="Trachtenberg A.M."/>
        </authorList>
    </citation>
    <scope>NUCLEOTIDE SEQUENCE [LARGE SCALE GENOMIC DNA]</scope>
    <source>
        <strain evidence="5 6">ATCC 27123</strain>
    </source>
</reference>
<keyword evidence="2 3" id="KW-0732">Signal</keyword>
<dbReference type="EMBL" id="NBIM01000011">
    <property type="protein sequence ID" value="OXY80413.1"/>
    <property type="molecule type" value="Genomic_DNA"/>
</dbReference>
<keyword evidence="6" id="KW-1185">Reference proteome</keyword>
<organism evidence="5 6">
    <name type="scientific">Oceanimonas doudoroffii</name>
    <dbReference type="NCBI Taxonomy" id="84158"/>
    <lineage>
        <taxon>Bacteria</taxon>
        <taxon>Pseudomonadati</taxon>
        <taxon>Pseudomonadota</taxon>
        <taxon>Gammaproteobacteria</taxon>
        <taxon>Aeromonadales</taxon>
        <taxon>Aeromonadaceae</taxon>
        <taxon>Oceanimonas</taxon>
    </lineage>
</organism>
<dbReference type="PANTHER" id="PTHR35936">
    <property type="entry name" value="MEMBRANE-BOUND LYTIC MUREIN TRANSGLYCOSYLASE F"/>
    <property type="match status" value="1"/>
</dbReference>
<name>A0A233RAL4_9GAMM</name>
<dbReference type="InterPro" id="IPR001638">
    <property type="entry name" value="Solute-binding_3/MltF_N"/>
</dbReference>
<dbReference type="SMART" id="SM00062">
    <property type="entry name" value="PBPb"/>
    <property type="match status" value="1"/>
</dbReference>
<evidence type="ECO:0000256" key="1">
    <source>
        <dbReference type="ARBA" id="ARBA00010333"/>
    </source>
</evidence>
<comment type="caution">
    <text evidence="5">The sequence shown here is derived from an EMBL/GenBank/DDBJ whole genome shotgun (WGS) entry which is preliminary data.</text>
</comment>
<dbReference type="RefSeq" id="WP_094202080.1">
    <property type="nucleotide sequence ID" value="NZ_NBIM01000011.1"/>
</dbReference>
<evidence type="ECO:0000313" key="6">
    <source>
        <dbReference type="Proteomes" id="UP000242757"/>
    </source>
</evidence>
<accession>A0A233RAL4</accession>
<dbReference type="Proteomes" id="UP000242757">
    <property type="component" value="Unassembled WGS sequence"/>
</dbReference>
<sequence>MKITSSLFAALALSAVASTASAEVIRLGFATEPYPPFATPDATGQVTGWEVDIANAVCAEARLECEIVTTSWDSIIPALQAEKLDVIAASLSINEERQKVIDFSDKYYQTGAALVAAKGSGMAPTPQGVTGKTIGVQSGSVHQAYALKHFPNANIREYQTQDEANQDVFSGRLDGTLADVMVLDGFLTSDEGTLCCENVGLVTNDESVLGLGIGFGLRKGNAALLQQLNTAIAAIRANGTYDAITAKYFDFNIYGE</sequence>
<proteinExistence type="inferred from homology"/>
<feature type="signal peptide" evidence="3">
    <location>
        <begin position="1"/>
        <end position="22"/>
    </location>
</feature>
<evidence type="ECO:0000256" key="2">
    <source>
        <dbReference type="ARBA" id="ARBA00022729"/>
    </source>
</evidence>